<gene>
    <name evidence="12" type="primary">apxIB</name>
    <name evidence="12" type="ORF">BN1804_01237</name>
</gene>
<dbReference type="RefSeq" id="WP_072063355.1">
    <property type="nucleotide sequence ID" value="NZ_CVRY01000002.1"/>
</dbReference>
<evidence type="ECO:0000256" key="2">
    <source>
        <dbReference type="ARBA" id="ARBA00022448"/>
    </source>
</evidence>
<evidence type="ECO:0000259" key="10">
    <source>
        <dbReference type="PROSITE" id="PS50893"/>
    </source>
</evidence>
<sequence>MKNRENTKIIKSINIILNLSGKQLNNDNLTNNECNNTISSLEKTYAFKLRKKSIHHVFKKQLNHPIIFLDNLENIFIILKYNDHEFLIYNLQTDQMETWNKETLIKNSAHHYYYLDFLTKHFFDISWFIPTFMKYRSFFQSVLFYSLILQLLALASPLVIQIIMDKVIIHRALSTLDVLVIGLIFVAISSSVLQGIREYIYHHTANKIDMLLSLKLTHHLFKLPISYFKSRQTGIIVTRVKELDIIREFITKTLLMLLVDFSFIFIFLFVMAYLSLKLTLIFLTTIPLYFILAKLIAPKIENTVQQLYQCSATNSAFLTETLGGIETIKSLSLEPRFTQQWNTQIHQLTNENLKLQNIDNLSQYIVSFLQKITIATLLCLGASEVISLSMTIGQLIAFNMLLTHCLQPLSSAIEVWGKYIRTKTAVYNLQDILNLPIEQEKAHKKIILQGEVSFENVSFYYQHDTPSILKQISLVIKKHETIGIVGTSGSGKSTLARMIAGLYIPQLGLVKLDGIPVCEIPPTVLRQQIGFVLQENFLFHLTVFDNIRLTQPSASLDKVIHVAKLAGAHEFILKLPLGYDTLIAENGRSLSGGQRQRIAIARALLSSPKILIFDEATSALDGESQAIIEKNLPLITQNKTVIMIAHRLSTIKNCDRIIVLENGQIIEEGKHNELIKKDSSYKKLWQHQQG</sequence>
<dbReference type="SUPFAM" id="SSF52540">
    <property type="entry name" value="P-loop containing nucleoside triphosphate hydrolases"/>
    <property type="match status" value="1"/>
</dbReference>
<dbReference type="GO" id="GO:0016887">
    <property type="term" value="F:ATP hydrolysis activity"/>
    <property type="evidence" value="ECO:0007669"/>
    <property type="project" value="InterPro"/>
</dbReference>
<dbReference type="FunFam" id="3.40.50.300:FF:000299">
    <property type="entry name" value="ABC transporter ATP-binding protein/permease"/>
    <property type="match status" value="1"/>
</dbReference>
<accession>A0A0G4Q5S8</accession>
<evidence type="ECO:0000256" key="7">
    <source>
        <dbReference type="ARBA" id="ARBA00022989"/>
    </source>
</evidence>
<dbReference type="PROSITE" id="PS50929">
    <property type="entry name" value="ABC_TM1F"/>
    <property type="match status" value="1"/>
</dbReference>
<dbReference type="SMART" id="SM00382">
    <property type="entry name" value="AAA"/>
    <property type="match status" value="1"/>
</dbReference>
<keyword evidence="5" id="KW-0547">Nucleotide-binding</keyword>
<evidence type="ECO:0000256" key="5">
    <source>
        <dbReference type="ARBA" id="ARBA00022741"/>
    </source>
</evidence>
<dbReference type="PANTHER" id="PTHR24221:SF647">
    <property type="entry name" value="BLL6336 PROTEIN"/>
    <property type="match status" value="1"/>
</dbReference>
<keyword evidence="7 9" id="KW-1133">Transmembrane helix</keyword>
<dbReference type="PROSITE" id="PS00211">
    <property type="entry name" value="ABC_TRANSPORTER_1"/>
    <property type="match status" value="1"/>
</dbReference>
<keyword evidence="2" id="KW-0813">Transport</keyword>
<dbReference type="Pfam" id="PF00664">
    <property type="entry name" value="ABC_membrane"/>
    <property type="match status" value="1"/>
</dbReference>
<dbReference type="InterPro" id="IPR027417">
    <property type="entry name" value="P-loop_NTPase"/>
</dbReference>
<name>A0A0G4Q5S8_9GAMM</name>
<keyword evidence="4 9" id="KW-0812">Transmembrane</keyword>
<dbReference type="InterPro" id="IPR011527">
    <property type="entry name" value="ABC1_TM_dom"/>
</dbReference>
<evidence type="ECO:0000256" key="1">
    <source>
        <dbReference type="ARBA" id="ARBA00004651"/>
    </source>
</evidence>
<feature type="transmembrane region" description="Helical" evidence="9">
    <location>
        <begin position="254"/>
        <end position="274"/>
    </location>
</feature>
<feature type="transmembrane region" description="Helical" evidence="9">
    <location>
        <begin position="142"/>
        <end position="163"/>
    </location>
</feature>
<evidence type="ECO:0000313" key="13">
    <source>
        <dbReference type="Proteomes" id="UP000183920"/>
    </source>
</evidence>
<dbReference type="InterPro" id="IPR036640">
    <property type="entry name" value="ABC1_TM_sf"/>
</dbReference>
<evidence type="ECO:0000313" key="12">
    <source>
        <dbReference type="EMBL" id="CRL60984.1"/>
    </source>
</evidence>
<protein>
    <submittedName>
        <fullName evidence="12">Toxin RTX-I translocation ATP-binding protein</fullName>
    </submittedName>
</protein>
<dbReference type="GO" id="GO:0140359">
    <property type="term" value="F:ABC-type transporter activity"/>
    <property type="evidence" value="ECO:0007669"/>
    <property type="project" value="InterPro"/>
</dbReference>
<dbReference type="InterPro" id="IPR017871">
    <property type="entry name" value="ABC_transporter-like_CS"/>
</dbReference>
<dbReference type="InterPro" id="IPR039421">
    <property type="entry name" value="Type_1_exporter"/>
</dbReference>
<evidence type="ECO:0000256" key="3">
    <source>
        <dbReference type="ARBA" id="ARBA00022475"/>
    </source>
</evidence>
<dbReference type="PANTHER" id="PTHR24221">
    <property type="entry name" value="ATP-BINDING CASSETTE SUB-FAMILY B"/>
    <property type="match status" value="1"/>
</dbReference>
<keyword evidence="3" id="KW-1003">Cell membrane</keyword>
<reference evidence="13" key="1">
    <citation type="submission" date="2015-06" db="EMBL/GenBank/DDBJ databases">
        <authorList>
            <person name="Urmite Genomes"/>
        </authorList>
    </citation>
    <scope>NUCLEOTIDE SEQUENCE [LARGE SCALE GENOMIC DNA]</scope>
    <source>
        <strain evidence="13">CSUR P1867</strain>
    </source>
</reference>
<keyword evidence="8 9" id="KW-0472">Membrane</keyword>
<feature type="domain" description="ABC transporter" evidence="10">
    <location>
        <begin position="452"/>
        <end position="687"/>
    </location>
</feature>
<dbReference type="EMBL" id="CVRY01000002">
    <property type="protein sequence ID" value="CRL60984.1"/>
    <property type="molecule type" value="Genomic_DNA"/>
</dbReference>
<dbReference type="Gene3D" id="3.40.50.300">
    <property type="entry name" value="P-loop containing nucleotide triphosphate hydrolases"/>
    <property type="match status" value="1"/>
</dbReference>
<dbReference type="InterPro" id="IPR003593">
    <property type="entry name" value="AAA+_ATPase"/>
</dbReference>
<evidence type="ECO:0000256" key="9">
    <source>
        <dbReference type="SAM" id="Phobius"/>
    </source>
</evidence>
<dbReference type="GO" id="GO:0034040">
    <property type="term" value="F:ATPase-coupled lipid transmembrane transporter activity"/>
    <property type="evidence" value="ECO:0007669"/>
    <property type="project" value="TreeGrafter"/>
</dbReference>
<evidence type="ECO:0000256" key="4">
    <source>
        <dbReference type="ARBA" id="ARBA00022692"/>
    </source>
</evidence>
<feature type="domain" description="ABC transmembrane type-1" evidence="11">
    <location>
        <begin position="142"/>
        <end position="421"/>
    </location>
</feature>
<dbReference type="Pfam" id="PF00005">
    <property type="entry name" value="ABC_tran"/>
    <property type="match status" value="1"/>
</dbReference>
<keyword evidence="6 12" id="KW-0067">ATP-binding</keyword>
<comment type="subcellular location">
    <subcellularLocation>
        <location evidence="1">Cell membrane</location>
        <topology evidence="1">Multi-pass membrane protein</topology>
    </subcellularLocation>
</comment>
<dbReference type="SUPFAM" id="SSF90123">
    <property type="entry name" value="ABC transporter transmembrane region"/>
    <property type="match status" value="1"/>
</dbReference>
<dbReference type="GO" id="GO:0005886">
    <property type="term" value="C:plasma membrane"/>
    <property type="evidence" value="ECO:0007669"/>
    <property type="project" value="UniProtKB-SubCell"/>
</dbReference>
<feature type="transmembrane region" description="Helical" evidence="9">
    <location>
        <begin position="169"/>
        <end position="193"/>
    </location>
</feature>
<dbReference type="AlphaFoldDB" id="A0A0G4Q5S8"/>
<proteinExistence type="predicted"/>
<dbReference type="Gene3D" id="1.20.1560.10">
    <property type="entry name" value="ABC transporter type 1, transmembrane domain"/>
    <property type="match status" value="1"/>
</dbReference>
<dbReference type="PROSITE" id="PS50893">
    <property type="entry name" value="ABC_TRANSPORTER_2"/>
    <property type="match status" value="1"/>
</dbReference>
<organism evidence="12 13">
    <name type="scientific">Proteus penneri</name>
    <dbReference type="NCBI Taxonomy" id="102862"/>
    <lineage>
        <taxon>Bacteria</taxon>
        <taxon>Pseudomonadati</taxon>
        <taxon>Pseudomonadota</taxon>
        <taxon>Gammaproteobacteria</taxon>
        <taxon>Enterobacterales</taxon>
        <taxon>Morganellaceae</taxon>
        <taxon>Proteus</taxon>
    </lineage>
</organism>
<dbReference type="GO" id="GO:0005524">
    <property type="term" value="F:ATP binding"/>
    <property type="evidence" value="ECO:0007669"/>
    <property type="project" value="UniProtKB-KW"/>
</dbReference>
<dbReference type="CDD" id="cd18588">
    <property type="entry name" value="ABC_6TM_CyaB_HlyB_like"/>
    <property type="match status" value="1"/>
</dbReference>
<dbReference type="Proteomes" id="UP000183920">
    <property type="component" value="Unassembled WGS sequence"/>
</dbReference>
<evidence type="ECO:0000256" key="6">
    <source>
        <dbReference type="ARBA" id="ARBA00022840"/>
    </source>
</evidence>
<evidence type="ECO:0000259" key="11">
    <source>
        <dbReference type="PROSITE" id="PS50929"/>
    </source>
</evidence>
<evidence type="ECO:0000256" key="8">
    <source>
        <dbReference type="ARBA" id="ARBA00023136"/>
    </source>
</evidence>
<dbReference type="InterPro" id="IPR003439">
    <property type="entry name" value="ABC_transporter-like_ATP-bd"/>
</dbReference>